<reference evidence="4 5" key="1">
    <citation type="submission" date="2024-01" db="EMBL/GenBank/DDBJ databases">
        <title>A draft genome for a cacao thread blight-causing isolate of Paramarasmius palmivorus.</title>
        <authorList>
            <person name="Baruah I.K."/>
            <person name="Bukari Y."/>
            <person name="Amoako-Attah I."/>
            <person name="Meinhardt L.W."/>
            <person name="Bailey B.A."/>
            <person name="Cohen S.P."/>
        </authorList>
    </citation>
    <scope>NUCLEOTIDE SEQUENCE [LARGE SCALE GENOMIC DNA]</scope>
    <source>
        <strain evidence="4 5">GH-12</strain>
    </source>
</reference>
<dbReference type="Gene3D" id="3.40.710.10">
    <property type="entry name" value="DD-peptidase/beta-lactamase superfamily"/>
    <property type="match status" value="1"/>
</dbReference>
<dbReference type="EMBL" id="JAYKXP010000005">
    <property type="protein sequence ID" value="KAK7058457.1"/>
    <property type="molecule type" value="Genomic_DNA"/>
</dbReference>
<keyword evidence="2" id="KW-0732">Signal</keyword>
<organism evidence="4 5">
    <name type="scientific">Paramarasmius palmivorus</name>
    <dbReference type="NCBI Taxonomy" id="297713"/>
    <lineage>
        <taxon>Eukaryota</taxon>
        <taxon>Fungi</taxon>
        <taxon>Dikarya</taxon>
        <taxon>Basidiomycota</taxon>
        <taxon>Agaricomycotina</taxon>
        <taxon>Agaricomycetes</taxon>
        <taxon>Agaricomycetidae</taxon>
        <taxon>Agaricales</taxon>
        <taxon>Marasmiineae</taxon>
        <taxon>Marasmiaceae</taxon>
        <taxon>Paramarasmius</taxon>
    </lineage>
</organism>
<dbReference type="InterPro" id="IPR012338">
    <property type="entry name" value="Beta-lactam/transpept-like"/>
</dbReference>
<comment type="caution">
    <text evidence="4">The sequence shown here is derived from an EMBL/GenBank/DDBJ whole genome shotgun (WGS) entry which is preliminary data.</text>
</comment>
<accession>A0AAW0E3U7</accession>
<evidence type="ECO:0000313" key="4">
    <source>
        <dbReference type="EMBL" id="KAK7058457.1"/>
    </source>
</evidence>
<feature type="signal peptide" evidence="2">
    <location>
        <begin position="1"/>
        <end position="20"/>
    </location>
</feature>
<dbReference type="PANTHER" id="PTHR46825:SF15">
    <property type="entry name" value="BETA-LACTAMASE-RELATED DOMAIN-CONTAINING PROTEIN"/>
    <property type="match status" value="1"/>
</dbReference>
<evidence type="ECO:0000256" key="1">
    <source>
        <dbReference type="ARBA" id="ARBA00038215"/>
    </source>
</evidence>
<proteinExistence type="inferred from homology"/>
<keyword evidence="5" id="KW-1185">Reference proteome</keyword>
<dbReference type="Pfam" id="PF00144">
    <property type="entry name" value="Beta-lactamase"/>
    <property type="match status" value="1"/>
</dbReference>
<gene>
    <name evidence="4" type="ORF">VNI00_002091</name>
</gene>
<evidence type="ECO:0000259" key="3">
    <source>
        <dbReference type="Pfam" id="PF00144"/>
    </source>
</evidence>
<dbReference type="AlphaFoldDB" id="A0AAW0E3U7"/>
<evidence type="ECO:0000256" key="2">
    <source>
        <dbReference type="SAM" id="SignalP"/>
    </source>
</evidence>
<comment type="similarity">
    <text evidence="1">Belongs to the peptidase S12 family.</text>
</comment>
<dbReference type="SUPFAM" id="SSF56601">
    <property type="entry name" value="beta-lactamase/transpeptidase-like"/>
    <property type="match status" value="1"/>
</dbReference>
<sequence length="602" mass="66582">MGDIPLTLLVVLLLQASILAQKVQQPFQYSNSKAILTPKIDLFIETVLSSWNSPGGVSVAVVKQTEEHSWHVETKGYGIEKVAEEKKMDGNSLFCIASNSKLFATVAIGLLISDEDLSPRISWDTKLSDVLPEDIWKLADSIASSETTITDAMSHRIGLPRHDLMYTRTDTTDSILQRLRYLKPSASFRSTWQYNNDMYMLLAYLPTAILPGNPPFARYVKERIIDPLGLNSTTYSPLVANRSGHLADPVAREGIDAEKDIFGKGKTRVMRFPGWFLDQSEDGNFEAGPGGVIMSGKDAARWLQVLLLEGQHPETHEQIIPKEVIRKVASGITVMPTEPKYPEISDTIYGGGQMRRAYRGHNFIEHGGSTNGYRTQIIRSPDSRVGVAVFSNDENYGTQLIEVIKWRIIDSVLGLEPIDWDSRLKKEVQESHAKRLSEMKPRPTNPSSPVLPFEQLAGVYRNLGYGDISLCFANSDAKQSASCRKLLKELPTVLPGALNDTVPTLVAQWERFWSSHVKLEHFDGALFNLTTFESQPTDDDSDPCWTVKPTAVDGIITAEFAVDDDGNVGFGVTGGIWGAGPGVEGPGGDNAQQRAEVWFENV</sequence>
<dbReference type="Proteomes" id="UP001383192">
    <property type="component" value="Unassembled WGS sequence"/>
</dbReference>
<feature type="domain" description="Beta-lactamase-related" evidence="3">
    <location>
        <begin position="56"/>
        <end position="395"/>
    </location>
</feature>
<dbReference type="PANTHER" id="PTHR46825">
    <property type="entry name" value="D-ALANYL-D-ALANINE-CARBOXYPEPTIDASE/ENDOPEPTIDASE AMPH"/>
    <property type="match status" value="1"/>
</dbReference>
<protein>
    <recommendedName>
        <fullName evidence="3">Beta-lactamase-related domain-containing protein</fullName>
    </recommendedName>
</protein>
<dbReference type="InterPro" id="IPR001466">
    <property type="entry name" value="Beta-lactam-related"/>
</dbReference>
<feature type="chain" id="PRO_5043586761" description="Beta-lactamase-related domain-containing protein" evidence="2">
    <location>
        <begin position="21"/>
        <end position="602"/>
    </location>
</feature>
<evidence type="ECO:0000313" key="5">
    <source>
        <dbReference type="Proteomes" id="UP001383192"/>
    </source>
</evidence>
<dbReference type="InterPro" id="IPR050491">
    <property type="entry name" value="AmpC-like"/>
</dbReference>
<name>A0AAW0E3U7_9AGAR</name>